<feature type="coiled-coil region" evidence="1">
    <location>
        <begin position="269"/>
        <end position="308"/>
    </location>
</feature>
<feature type="region of interest" description="Disordered" evidence="2">
    <location>
        <begin position="45"/>
        <end position="91"/>
    </location>
</feature>
<dbReference type="Proteomes" id="UP001153076">
    <property type="component" value="Unassembled WGS sequence"/>
</dbReference>
<dbReference type="EMBL" id="JAKOGI010001363">
    <property type="protein sequence ID" value="KAJ8426016.1"/>
    <property type="molecule type" value="Genomic_DNA"/>
</dbReference>
<sequence>MDVEITNPIEIQEGDDEEIPLVRDDVEPDIVDAEIVDANLVDANFIQDNNDGNDEDVVSEGDEDEFSYREPDIDSFDRDLEEDDSDDGSGSELCKHIVLSCSATEPAPTPNRRAQQALRNDMERVVGKHANRFIGECSKWVKEFCPLDSRNGIGMDKDAKTRLLDKIKAEWNLPTKADGINVGHALELQCMLLFRGWQYRLKEEHFAENTITHATSNKPLEVHKDKWDWLVNHWADLKQQVTIQGLGLVHDRLEKAEGNVLRGCSARSSRELQTANSELKAKIERMKYEAIERDNKLKERERKHKKEAIEREKKVRAEVMEMLRNLNRGI</sequence>
<dbReference type="AlphaFoldDB" id="A0A9Q1GV99"/>
<feature type="compositionally biased region" description="Acidic residues" evidence="2">
    <location>
        <begin position="79"/>
        <end position="89"/>
    </location>
</feature>
<accession>A0A9Q1GV99</accession>
<organism evidence="3 4">
    <name type="scientific">Carnegiea gigantea</name>
    <dbReference type="NCBI Taxonomy" id="171969"/>
    <lineage>
        <taxon>Eukaryota</taxon>
        <taxon>Viridiplantae</taxon>
        <taxon>Streptophyta</taxon>
        <taxon>Embryophyta</taxon>
        <taxon>Tracheophyta</taxon>
        <taxon>Spermatophyta</taxon>
        <taxon>Magnoliopsida</taxon>
        <taxon>eudicotyledons</taxon>
        <taxon>Gunneridae</taxon>
        <taxon>Pentapetalae</taxon>
        <taxon>Caryophyllales</taxon>
        <taxon>Cactineae</taxon>
        <taxon>Cactaceae</taxon>
        <taxon>Cactoideae</taxon>
        <taxon>Echinocereeae</taxon>
        <taxon>Carnegiea</taxon>
    </lineage>
</organism>
<feature type="compositionally biased region" description="Acidic residues" evidence="2">
    <location>
        <begin position="51"/>
        <end position="65"/>
    </location>
</feature>
<keyword evidence="1" id="KW-0175">Coiled coil</keyword>
<proteinExistence type="predicted"/>
<evidence type="ECO:0000256" key="2">
    <source>
        <dbReference type="SAM" id="MobiDB-lite"/>
    </source>
</evidence>
<comment type="caution">
    <text evidence="3">The sequence shown here is derived from an EMBL/GenBank/DDBJ whole genome shotgun (WGS) entry which is preliminary data.</text>
</comment>
<reference evidence="3" key="1">
    <citation type="submission" date="2022-04" db="EMBL/GenBank/DDBJ databases">
        <title>Carnegiea gigantea Genome sequencing and assembly v2.</title>
        <authorList>
            <person name="Copetti D."/>
            <person name="Sanderson M.J."/>
            <person name="Burquez A."/>
            <person name="Wojciechowski M.F."/>
        </authorList>
    </citation>
    <scope>NUCLEOTIDE SEQUENCE</scope>
    <source>
        <strain evidence="3">SGP5-SGP5p</strain>
        <tissue evidence="3">Aerial part</tissue>
    </source>
</reference>
<evidence type="ECO:0000256" key="1">
    <source>
        <dbReference type="SAM" id="Coils"/>
    </source>
</evidence>
<feature type="compositionally biased region" description="Basic and acidic residues" evidence="2">
    <location>
        <begin position="66"/>
        <end position="78"/>
    </location>
</feature>
<evidence type="ECO:0000313" key="4">
    <source>
        <dbReference type="Proteomes" id="UP001153076"/>
    </source>
</evidence>
<protein>
    <submittedName>
        <fullName evidence="3">Uncharacterized protein</fullName>
    </submittedName>
</protein>
<name>A0A9Q1GV99_9CARY</name>
<evidence type="ECO:0000313" key="3">
    <source>
        <dbReference type="EMBL" id="KAJ8426016.1"/>
    </source>
</evidence>
<gene>
    <name evidence="3" type="ORF">Cgig2_017098</name>
</gene>
<keyword evidence="4" id="KW-1185">Reference proteome</keyword>